<proteinExistence type="predicted"/>
<comment type="caution">
    <text evidence="2">The sequence shown here is derived from an EMBL/GenBank/DDBJ whole genome shotgun (WGS) entry which is preliminary data.</text>
</comment>
<reference evidence="2" key="1">
    <citation type="submission" date="2017-07" db="EMBL/GenBank/DDBJ databases">
        <title>Taro Niue Genome Assembly and Annotation.</title>
        <authorList>
            <person name="Atibalentja N."/>
            <person name="Keating K."/>
            <person name="Fields C.J."/>
        </authorList>
    </citation>
    <scope>NUCLEOTIDE SEQUENCE</scope>
    <source>
        <strain evidence="2">Niue_2</strain>
        <tissue evidence="2">Leaf</tissue>
    </source>
</reference>
<name>A0A843XTP6_COLES</name>
<gene>
    <name evidence="2" type="ORF">Taro_055701</name>
</gene>
<feature type="non-terminal residue" evidence="2">
    <location>
        <position position="1"/>
    </location>
</feature>
<dbReference type="EMBL" id="NMUH01013498">
    <property type="protein sequence ID" value="MQM22646.1"/>
    <property type="molecule type" value="Genomic_DNA"/>
</dbReference>
<accession>A0A843XTP6</accession>
<keyword evidence="1" id="KW-0732">Signal</keyword>
<keyword evidence="3" id="KW-1185">Reference proteome</keyword>
<evidence type="ECO:0000256" key="1">
    <source>
        <dbReference type="SAM" id="SignalP"/>
    </source>
</evidence>
<feature type="non-terminal residue" evidence="2">
    <location>
        <position position="105"/>
    </location>
</feature>
<evidence type="ECO:0000313" key="3">
    <source>
        <dbReference type="Proteomes" id="UP000652761"/>
    </source>
</evidence>
<evidence type="ECO:0000313" key="2">
    <source>
        <dbReference type="EMBL" id="MQM22646.1"/>
    </source>
</evidence>
<protein>
    <submittedName>
        <fullName evidence="2">Uncharacterized protein</fullName>
    </submittedName>
</protein>
<organism evidence="2 3">
    <name type="scientific">Colocasia esculenta</name>
    <name type="common">Wild taro</name>
    <name type="synonym">Arum esculentum</name>
    <dbReference type="NCBI Taxonomy" id="4460"/>
    <lineage>
        <taxon>Eukaryota</taxon>
        <taxon>Viridiplantae</taxon>
        <taxon>Streptophyta</taxon>
        <taxon>Embryophyta</taxon>
        <taxon>Tracheophyta</taxon>
        <taxon>Spermatophyta</taxon>
        <taxon>Magnoliopsida</taxon>
        <taxon>Liliopsida</taxon>
        <taxon>Araceae</taxon>
        <taxon>Aroideae</taxon>
        <taxon>Colocasieae</taxon>
        <taxon>Colocasia</taxon>
    </lineage>
</organism>
<dbReference type="AlphaFoldDB" id="A0A843XTP6"/>
<dbReference type="Proteomes" id="UP000652761">
    <property type="component" value="Unassembled WGS sequence"/>
</dbReference>
<feature type="chain" id="PRO_5032347640" evidence="1">
    <location>
        <begin position="20"/>
        <end position="105"/>
    </location>
</feature>
<sequence>LPVIGGLFLLLFLSTERRGYLPCPQLFPGLPKSPRFGDEGTLILGFSVIDPNPEGDLMWWQCRQPPCLLRSEVYAEIVLYRYNSYMPLRYLQGLTPVQADPKIAN</sequence>
<feature type="signal peptide" evidence="1">
    <location>
        <begin position="1"/>
        <end position="19"/>
    </location>
</feature>